<dbReference type="AlphaFoldDB" id="A0A843VAG9"/>
<dbReference type="EMBL" id="NMUH01001065">
    <property type="protein sequence ID" value="MQL88529.1"/>
    <property type="molecule type" value="Genomic_DNA"/>
</dbReference>
<protein>
    <submittedName>
        <fullName evidence="2">Uncharacterized protein</fullName>
    </submittedName>
</protein>
<feature type="region of interest" description="Disordered" evidence="1">
    <location>
        <begin position="66"/>
        <end position="103"/>
    </location>
</feature>
<feature type="region of interest" description="Disordered" evidence="1">
    <location>
        <begin position="1"/>
        <end position="30"/>
    </location>
</feature>
<organism evidence="2 3">
    <name type="scientific">Colocasia esculenta</name>
    <name type="common">Wild taro</name>
    <name type="synonym">Arum esculentum</name>
    <dbReference type="NCBI Taxonomy" id="4460"/>
    <lineage>
        <taxon>Eukaryota</taxon>
        <taxon>Viridiplantae</taxon>
        <taxon>Streptophyta</taxon>
        <taxon>Embryophyta</taxon>
        <taxon>Tracheophyta</taxon>
        <taxon>Spermatophyta</taxon>
        <taxon>Magnoliopsida</taxon>
        <taxon>Liliopsida</taxon>
        <taxon>Araceae</taxon>
        <taxon>Aroideae</taxon>
        <taxon>Colocasieae</taxon>
        <taxon>Colocasia</taxon>
    </lineage>
</organism>
<sequence length="103" mass="11266">MEELRSEVQQSSDSAGAFLRSKASPAPSQQQISVTVVTEFVRWNEEAISRCTLFSSQFYAWMAGSGRLGESDPADPDSGRVGSVEPADSNGVWPTLGRPEYYM</sequence>
<dbReference type="OrthoDB" id="1936550at2759"/>
<gene>
    <name evidence="2" type="ORF">Taro_021095</name>
</gene>
<name>A0A843VAG9_COLES</name>
<comment type="caution">
    <text evidence="2">The sequence shown here is derived from an EMBL/GenBank/DDBJ whole genome shotgun (WGS) entry which is preliminary data.</text>
</comment>
<dbReference type="Proteomes" id="UP000652761">
    <property type="component" value="Unassembled WGS sequence"/>
</dbReference>
<evidence type="ECO:0000256" key="1">
    <source>
        <dbReference type="SAM" id="MobiDB-lite"/>
    </source>
</evidence>
<proteinExistence type="predicted"/>
<evidence type="ECO:0000313" key="2">
    <source>
        <dbReference type="EMBL" id="MQL88529.1"/>
    </source>
</evidence>
<keyword evidence="3" id="KW-1185">Reference proteome</keyword>
<accession>A0A843VAG9</accession>
<reference evidence="2" key="1">
    <citation type="submission" date="2017-07" db="EMBL/GenBank/DDBJ databases">
        <title>Taro Niue Genome Assembly and Annotation.</title>
        <authorList>
            <person name="Atibalentja N."/>
            <person name="Keating K."/>
            <person name="Fields C.J."/>
        </authorList>
    </citation>
    <scope>NUCLEOTIDE SEQUENCE</scope>
    <source>
        <strain evidence="2">Niue_2</strain>
        <tissue evidence="2">Leaf</tissue>
    </source>
</reference>
<evidence type="ECO:0000313" key="3">
    <source>
        <dbReference type="Proteomes" id="UP000652761"/>
    </source>
</evidence>